<sequence length="59" mass="6761">MLLSQGVSIKELAEYLGHEDPGFTLRTYTHLMPSSHERARKAVDRVFRARKTRSTSRTA</sequence>
<keyword evidence="1" id="KW-0233">DNA recombination</keyword>
<dbReference type="STRING" id="1179773.BN6_83770"/>
<dbReference type="EMBL" id="HE804045">
    <property type="protein sequence ID" value="CCH35593.1"/>
    <property type="molecule type" value="Genomic_DNA"/>
</dbReference>
<dbReference type="PATRIC" id="fig|1179773.3.peg.8459"/>
<dbReference type="HOGENOM" id="CLU_027562_41_9_11"/>
<name>K0KGG5_SACES</name>
<dbReference type="GO" id="GO:0006310">
    <property type="term" value="P:DNA recombination"/>
    <property type="evidence" value="ECO:0007669"/>
    <property type="project" value="UniProtKB-KW"/>
</dbReference>
<dbReference type="Proteomes" id="UP000006281">
    <property type="component" value="Chromosome"/>
</dbReference>
<evidence type="ECO:0008006" key="4">
    <source>
        <dbReference type="Google" id="ProtNLM"/>
    </source>
</evidence>
<accession>K0KGG5</accession>
<keyword evidence="3" id="KW-1185">Reference proteome</keyword>
<dbReference type="SUPFAM" id="SSF56349">
    <property type="entry name" value="DNA breaking-rejoining enzymes"/>
    <property type="match status" value="1"/>
</dbReference>
<gene>
    <name evidence="2" type="ordered locus">BN6_83770</name>
</gene>
<organism evidence="2 3">
    <name type="scientific">Saccharothrix espanaensis (strain ATCC 51144 / DSM 44229 / JCM 9112 / NBRC 15066 / NRRL 15764)</name>
    <dbReference type="NCBI Taxonomy" id="1179773"/>
    <lineage>
        <taxon>Bacteria</taxon>
        <taxon>Bacillati</taxon>
        <taxon>Actinomycetota</taxon>
        <taxon>Actinomycetes</taxon>
        <taxon>Pseudonocardiales</taxon>
        <taxon>Pseudonocardiaceae</taxon>
        <taxon>Saccharothrix</taxon>
    </lineage>
</organism>
<dbReference type="Gene3D" id="1.10.443.10">
    <property type="entry name" value="Intergrase catalytic core"/>
    <property type="match status" value="1"/>
</dbReference>
<reference evidence="2 3" key="1">
    <citation type="journal article" date="2012" name="BMC Genomics">
        <title>Complete genome sequence of Saccharothrix espanaensis DSM 44229T and comparison to the other completely sequenced Pseudonocardiaceae.</title>
        <authorList>
            <person name="Strobel T."/>
            <person name="Al-Dilaimi A."/>
            <person name="Blom J."/>
            <person name="Gessner A."/>
            <person name="Kalinowski J."/>
            <person name="Luzhetska M."/>
            <person name="Puhler A."/>
            <person name="Szczepanowski R."/>
            <person name="Bechthold A."/>
            <person name="Ruckert C."/>
        </authorList>
    </citation>
    <scope>NUCLEOTIDE SEQUENCE [LARGE SCALE GENOMIC DNA]</scope>
    <source>
        <strain evidence="3">ATCC 51144 / DSM 44229 / JCM 9112 / NBRC 15066 / NRRL 15764</strain>
    </source>
</reference>
<evidence type="ECO:0000313" key="2">
    <source>
        <dbReference type="EMBL" id="CCH35593.1"/>
    </source>
</evidence>
<evidence type="ECO:0000256" key="1">
    <source>
        <dbReference type="ARBA" id="ARBA00023172"/>
    </source>
</evidence>
<evidence type="ECO:0000313" key="3">
    <source>
        <dbReference type="Proteomes" id="UP000006281"/>
    </source>
</evidence>
<proteinExistence type="predicted"/>
<protein>
    <recommendedName>
        <fullName evidence="4">Tyr recombinase domain-containing protein</fullName>
    </recommendedName>
</protein>
<dbReference type="GO" id="GO:0003677">
    <property type="term" value="F:DNA binding"/>
    <property type="evidence" value="ECO:0007669"/>
    <property type="project" value="InterPro"/>
</dbReference>
<dbReference type="eggNOG" id="COG0582">
    <property type="taxonomic scope" value="Bacteria"/>
</dbReference>
<dbReference type="GO" id="GO:0015074">
    <property type="term" value="P:DNA integration"/>
    <property type="evidence" value="ECO:0007669"/>
    <property type="project" value="InterPro"/>
</dbReference>
<dbReference type="RefSeq" id="WP_015105700.1">
    <property type="nucleotide sequence ID" value="NC_019673.1"/>
</dbReference>
<dbReference type="KEGG" id="sesp:BN6_83770"/>
<dbReference type="AlphaFoldDB" id="K0KGG5"/>
<dbReference type="InterPro" id="IPR013762">
    <property type="entry name" value="Integrase-like_cat_sf"/>
</dbReference>
<dbReference type="InterPro" id="IPR011010">
    <property type="entry name" value="DNA_brk_join_enz"/>
</dbReference>